<accession>A0A418LVQ6</accession>
<gene>
    <name evidence="1" type="ORF">DYU11_32580</name>
</gene>
<sequence>MVGLAQWLLSSCSTGVRDIDFEGRRYWITVDADSAKGVDSAQLAQLRTVETVYGFSKNGRGRQYIRQGTVSEAALFNWQIIGDSLQINQATFSVEKLDNGFKLSSDSVVLFMHQKP</sequence>
<name>A0A418LVQ6_9BACT</name>
<dbReference type="EMBL" id="QXED01000020">
    <property type="protein sequence ID" value="RIV17313.1"/>
    <property type="molecule type" value="Genomic_DNA"/>
</dbReference>
<keyword evidence="2" id="KW-1185">Reference proteome</keyword>
<dbReference type="AlphaFoldDB" id="A0A418LVQ6"/>
<evidence type="ECO:0000313" key="1">
    <source>
        <dbReference type="EMBL" id="RIV17313.1"/>
    </source>
</evidence>
<evidence type="ECO:0008006" key="3">
    <source>
        <dbReference type="Google" id="ProtNLM"/>
    </source>
</evidence>
<reference evidence="1 2" key="1">
    <citation type="submission" date="2018-08" db="EMBL/GenBank/DDBJ databases">
        <title>Fibrisoma montanum sp. nov., isolated from Danxia mountain soil.</title>
        <authorList>
            <person name="Huang Y."/>
        </authorList>
    </citation>
    <scope>NUCLEOTIDE SEQUENCE [LARGE SCALE GENOMIC DNA]</scope>
    <source>
        <strain evidence="1 2">HYT19</strain>
    </source>
</reference>
<dbReference type="Proteomes" id="UP000283523">
    <property type="component" value="Unassembled WGS sequence"/>
</dbReference>
<evidence type="ECO:0000313" key="2">
    <source>
        <dbReference type="Proteomes" id="UP000283523"/>
    </source>
</evidence>
<organism evidence="1 2">
    <name type="scientific">Fibrisoma montanum</name>
    <dbReference type="NCBI Taxonomy" id="2305895"/>
    <lineage>
        <taxon>Bacteria</taxon>
        <taxon>Pseudomonadati</taxon>
        <taxon>Bacteroidota</taxon>
        <taxon>Cytophagia</taxon>
        <taxon>Cytophagales</taxon>
        <taxon>Spirosomataceae</taxon>
        <taxon>Fibrisoma</taxon>
    </lineage>
</organism>
<comment type="caution">
    <text evidence="1">The sequence shown here is derived from an EMBL/GenBank/DDBJ whole genome shotgun (WGS) entry which is preliminary data.</text>
</comment>
<protein>
    <recommendedName>
        <fullName evidence="3">Lipocalin-like domain-containing protein</fullName>
    </recommendedName>
</protein>
<proteinExistence type="predicted"/>